<keyword evidence="1" id="KW-0547">Nucleotide-binding</keyword>
<dbReference type="GO" id="GO:0003924">
    <property type="term" value="F:GTPase activity"/>
    <property type="evidence" value="ECO:0007669"/>
    <property type="project" value="InterPro"/>
</dbReference>
<dbReference type="InterPro" id="IPR004881">
    <property type="entry name" value="Ribosome_biogen_GTPase_RsgA"/>
</dbReference>
<dbReference type="PANTHER" id="PTHR32120">
    <property type="entry name" value="SMALL RIBOSOMAL SUBUNIT BIOGENESIS GTPASE RSGA"/>
    <property type="match status" value="1"/>
</dbReference>
<dbReference type="Gene3D" id="3.40.50.300">
    <property type="entry name" value="P-loop containing nucleotide triphosphate hydrolases"/>
    <property type="match status" value="1"/>
</dbReference>
<accession>A0A6J4J0G7</accession>
<dbReference type="EMBL" id="CADCTK010000606">
    <property type="protein sequence ID" value="CAA9267244.1"/>
    <property type="molecule type" value="Genomic_DNA"/>
</dbReference>
<proteinExistence type="predicted"/>
<feature type="domain" description="CP-type G" evidence="4">
    <location>
        <begin position="1"/>
        <end position="139"/>
    </location>
</feature>
<name>A0A6J4J0G7_9CHLR</name>
<feature type="domain" description="EngC GTPase" evidence="3">
    <location>
        <begin position="1"/>
        <end position="137"/>
    </location>
</feature>
<dbReference type="Pfam" id="PF03193">
    <property type="entry name" value="RsgA_GTPase"/>
    <property type="match status" value="1"/>
</dbReference>
<dbReference type="SUPFAM" id="SSF52540">
    <property type="entry name" value="P-loop containing nucleoside triphosphate hydrolases"/>
    <property type="match status" value="1"/>
</dbReference>
<dbReference type="InterPro" id="IPR010914">
    <property type="entry name" value="RsgA_GTPase_dom"/>
</dbReference>
<gene>
    <name evidence="5" type="ORF">AVDCRST_MAG26-2624</name>
</gene>
<sequence>MARPEPHLRMLDRYLINAELNGVEALIVANKCDLRPREEIDALFAPYMAIGYPVLYTSAAQNAGVEELRTRLANRISGLSGPSGVGKSSLLNRVQPGLQLRTSAVSDFLNKGRHTTVVAELHPLDDGGYVADTPGIREMGLWQVPPEELAWSYREFRPWVDQCFFQPCSHLHEPNCAVRAAVDRGEIAAVRYDSYTRLHEELSAEVAY</sequence>
<organism evidence="5">
    <name type="scientific">uncultured Chloroflexia bacterium</name>
    <dbReference type="NCBI Taxonomy" id="1672391"/>
    <lineage>
        <taxon>Bacteria</taxon>
        <taxon>Bacillati</taxon>
        <taxon>Chloroflexota</taxon>
        <taxon>Chloroflexia</taxon>
        <taxon>environmental samples</taxon>
    </lineage>
</organism>
<dbReference type="InterPro" id="IPR027417">
    <property type="entry name" value="P-loop_NTPase"/>
</dbReference>
<dbReference type="PROSITE" id="PS51721">
    <property type="entry name" value="G_CP"/>
    <property type="match status" value="1"/>
</dbReference>
<keyword evidence="2" id="KW-0342">GTP-binding</keyword>
<evidence type="ECO:0000313" key="5">
    <source>
        <dbReference type="EMBL" id="CAA9267244.1"/>
    </source>
</evidence>
<dbReference type="PANTHER" id="PTHR32120:SF11">
    <property type="entry name" value="SMALL RIBOSOMAL SUBUNIT BIOGENESIS GTPASE RSGA 1, MITOCHONDRIAL-RELATED"/>
    <property type="match status" value="1"/>
</dbReference>
<dbReference type="CDD" id="cd01854">
    <property type="entry name" value="YjeQ_EngC"/>
    <property type="match status" value="1"/>
</dbReference>
<evidence type="ECO:0000256" key="1">
    <source>
        <dbReference type="ARBA" id="ARBA00022741"/>
    </source>
</evidence>
<evidence type="ECO:0000259" key="3">
    <source>
        <dbReference type="PROSITE" id="PS50936"/>
    </source>
</evidence>
<dbReference type="NCBIfam" id="TIGR00157">
    <property type="entry name" value="ribosome small subunit-dependent GTPase A"/>
    <property type="match status" value="1"/>
</dbReference>
<dbReference type="GO" id="GO:0005525">
    <property type="term" value="F:GTP binding"/>
    <property type="evidence" value="ECO:0007669"/>
    <property type="project" value="UniProtKB-KW"/>
</dbReference>
<dbReference type="Gene3D" id="1.10.40.50">
    <property type="entry name" value="Probable gtpase engc, domain 3"/>
    <property type="match status" value="1"/>
</dbReference>
<evidence type="ECO:0000256" key="2">
    <source>
        <dbReference type="ARBA" id="ARBA00023134"/>
    </source>
</evidence>
<dbReference type="PROSITE" id="PS50936">
    <property type="entry name" value="ENGC_GTPASE"/>
    <property type="match status" value="1"/>
</dbReference>
<dbReference type="AlphaFoldDB" id="A0A6J4J0G7"/>
<reference evidence="5" key="1">
    <citation type="submission" date="2020-02" db="EMBL/GenBank/DDBJ databases">
        <authorList>
            <person name="Meier V. D."/>
        </authorList>
    </citation>
    <scope>NUCLEOTIDE SEQUENCE</scope>
    <source>
        <strain evidence="5">AVDCRST_MAG26</strain>
    </source>
</reference>
<dbReference type="InterPro" id="IPR030378">
    <property type="entry name" value="G_CP_dom"/>
</dbReference>
<evidence type="ECO:0000259" key="4">
    <source>
        <dbReference type="PROSITE" id="PS51721"/>
    </source>
</evidence>
<protein>
    <submittedName>
        <fullName evidence="5">Ribosome small subunit biogenesis RbfA-release protein RsgA</fullName>
    </submittedName>
</protein>